<proteinExistence type="predicted"/>
<feature type="compositionally biased region" description="Polar residues" evidence="1">
    <location>
        <begin position="176"/>
        <end position="195"/>
    </location>
</feature>
<feature type="region of interest" description="Disordered" evidence="1">
    <location>
        <begin position="139"/>
        <end position="200"/>
    </location>
</feature>
<keyword evidence="3" id="KW-1185">Reference proteome</keyword>
<organism evidence="2 3">
    <name type="scientific">Rhizophlyctis rosea</name>
    <dbReference type="NCBI Taxonomy" id="64517"/>
    <lineage>
        <taxon>Eukaryota</taxon>
        <taxon>Fungi</taxon>
        <taxon>Fungi incertae sedis</taxon>
        <taxon>Chytridiomycota</taxon>
        <taxon>Chytridiomycota incertae sedis</taxon>
        <taxon>Chytridiomycetes</taxon>
        <taxon>Rhizophlyctidales</taxon>
        <taxon>Rhizophlyctidaceae</taxon>
        <taxon>Rhizophlyctis</taxon>
    </lineage>
</organism>
<gene>
    <name evidence="2" type="ORF">HK097_000607</name>
</gene>
<sequence>MSLLEKILEAQQLLDVYLQSESQTNGVLALPQSDANGKRNPSFTKKEAAAQAFRALRTQILKTRMEILNDERVSVLNEIQNLNTSLQTIHKALTSYKTLLTRYSHLLTTLQTENKTVSDPRHKNAQLLVAIRQKEQFTPPTNWSDWKDLDVLEEPDLGGPPGRSEKETPKSALKTEANTEPTALINATTTPQTSHPLPPTTPDKYPDIALGSDIPTMGDNIDLTLPIPSEDAPLAAVAALTAADPLNPLSFFSSPSLTQAETQPQDTTLQQTQDQPVEDMGLGSGVMFGEDQGLGGDLDFMDWGS</sequence>
<evidence type="ECO:0000313" key="2">
    <source>
        <dbReference type="EMBL" id="KAJ3046711.1"/>
    </source>
</evidence>
<protein>
    <submittedName>
        <fullName evidence="2">Uncharacterized protein</fullName>
    </submittedName>
</protein>
<name>A0AAD5S5B9_9FUNG</name>
<feature type="region of interest" description="Disordered" evidence="1">
    <location>
        <begin position="253"/>
        <end position="282"/>
    </location>
</feature>
<evidence type="ECO:0000313" key="3">
    <source>
        <dbReference type="Proteomes" id="UP001212841"/>
    </source>
</evidence>
<dbReference type="Proteomes" id="UP001212841">
    <property type="component" value="Unassembled WGS sequence"/>
</dbReference>
<reference evidence="2" key="1">
    <citation type="submission" date="2020-05" db="EMBL/GenBank/DDBJ databases">
        <title>Phylogenomic resolution of chytrid fungi.</title>
        <authorList>
            <person name="Stajich J.E."/>
            <person name="Amses K."/>
            <person name="Simmons R."/>
            <person name="Seto K."/>
            <person name="Myers J."/>
            <person name="Bonds A."/>
            <person name="Quandt C.A."/>
            <person name="Barry K."/>
            <person name="Liu P."/>
            <person name="Grigoriev I."/>
            <person name="Longcore J.E."/>
            <person name="James T.Y."/>
        </authorList>
    </citation>
    <scope>NUCLEOTIDE SEQUENCE</scope>
    <source>
        <strain evidence="2">JEL0318</strain>
    </source>
</reference>
<evidence type="ECO:0000256" key="1">
    <source>
        <dbReference type="SAM" id="MobiDB-lite"/>
    </source>
</evidence>
<dbReference type="EMBL" id="JADGJD010001109">
    <property type="protein sequence ID" value="KAJ3046711.1"/>
    <property type="molecule type" value="Genomic_DNA"/>
</dbReference>
<feature type="compositionally biased region" description="Low complexity" evidence="1">
    <location>
        <begin position="253"/>
        <end position="275"/>
    </location>
</feature>
<dbReference type="AlphaFoldDB" id="A0AAD5S5B9"/>
<accession>A0AAD5S5B9</accession>
<comment type="caution">
    <text evidence="2">The sequence shown here is derived from an EMBL/GenBank/DDBJ whole genome shotgun (WGS) entry which is preliminary data.</text>
</comment>